<name>A0A1R3HRW5_COCAP</name>
<comment type="caution">
    <text evidence="2">The sequence shown here is derived from an EMBL/GenBank/DDBJ whole genome shotgun (WGS) entry which is preliminary data.</text>
</comment>
<gene>
    <name evidence="2" type="ORF">CCACVL1_17493</name>
</gene>
<dbReference type="AlphaFoldDB" id="A0A1R3HRW5"/>
<keyword evidence="2" id="KW-0808">Transferase</keyword>
<organism evidence="2 3">
    <name type="scientific">Corchorus capsularis</name>
    <name type="common">Jute</name>
    <dbReference type="NCBI Taxonomy" id="210143"/>
    <lineage>
        <taxon>Eukaryota</taxon>
        <taxon>Viridiplantae</taxon>
        <taxon>Streptophyta</taxon>
        <taxon>Embryophyta</taxon>
        <taxon>Tracheophyta</taxon>
        <taxon>Spermatophyta</taxon>
        <taxon>Magnoliopsida</taxon>
        <taxon>eudicotyledons</taxon>
        <taxon>Gunneridae</taxon>
        <taxon>Pentapetalae</taxon>
        <taxon>rosids</taxon>
        <taxon>malvids</taxon>
        <taxon>Malvales</taxon>
        <taxon>Malvaceae</taxon>
        <taxon>Grewioideae</taxon>
        <taxon>Apeibeae</taxon>
        <taxon>Corchorus</taxon>
    </lineage>
</organism>
<dbReference type="Gramene" id="OMO73014">
    <property type="protein sequence ID" value="OMO73014"/>
    <property type="gene ID" value="CCACVL1_17493"/>
</dbReference>
<dbReference type="GO" id="GO:0003887">
    <property type="term" value="F:DNA-directed DNA polymerase activity"/>
    <property type="evidence" value="ECO:0007669"/>
    <property type="project" value="UniProtKB-KW"/>
</dbReference>
<dbReference type="EMBL" id="AWWV01011301">
    <property type="protein sequence ID" value="OMO73014.1"/>
    <property type="molecule type" value="Genomic_DNA"/>
</dbReference>
<keyword evidence="3" id="KW-1185">Reference proteome</keyword>
<evidence type="ECO:0000256" key="1">
    <source>
        <dbReference type="SAM" id="MobiDB-lite"/>
    </source>
</evidence>
<keyword evidence="2" id="KW-0548">Nucleotidyltransferase</keyword>
<proteinExistence type="predicted"/>
<accession>A0A1R3HRW5</accession>
<sequence length="174" mass="18072">MQGQGKGKCGDGESSGSAPSSKRAKIGVEGEATSLWSCPSNCSGAERYGGASNKTLAALRELKGWMPCNVKLNPPGCADCRLIGFGKLGELFAASNPVPVPPMPPLEAYARATLASFTLNRNFTDYTVTWASSGSGTTVVPEDEASSCISEAEDIKNDKTLEADGEVDSAGFKL</sequence>
<feature type="region of interest" description="Disordered" evidence="1">
    <location>
        <begin position="1"/>
        <end position="26"/>
    </location>
</feature>
<evidence type="ECO:0000313" key="3">
    <source>
        <dbReference type="Proteomes" id="UP000188268"/>
    </source>
</evidence>
<evidence type="ECO:0000313" key="2">
    <source>
        <dbReference type="EMBL" id="OMO73014.1"/>
    </source>
</evidence>
<dbReference type="Proteomes" id="UP000188268">
    <property type="component" value="Unassembled WGS sequence"/>
</dbReference>
<keyword evidence="2" id="KW-0239">DNA-directed DNA polymerase</keyword>
<reference evidence="2 3" key="1">
    <citation type="submission" date="2013-09" db="EMBL/GenBank/DDBJ databases">
        <title>Corchorus capsularis genome sequencing.</title>
        <authorList>
            <person name="Alam M."/>
            <person name="Haque M.S."/>
            <person name="Islam M.S."/>
            <person name="Emdad E.M."/>
            <person name="Islam M.M."/>
            <person name="Ahmed B."/>
            <person name="Halim A."/>
            <person name="Hossen Q.M.M."/>
            <person name="Hossain M.Z."/>
            <person name="Ahmed R."/>
            <person name="Khan M.M."/>
            <person name="Islam R."/>
            <person name="Rashid M.M."/>
            <person name="Khan S.A."/>
            <person name="Rahman M.S."/>
            <person name="Alam M."/>
        </authorList>
    </citation>
    <scope>NUCLEOTIDE SEQUENCE [LARGE SCALE GENOMIC DNA]</scope>
    <source>
        <strain evidence="3">cv. CVL-1</strain>
        <tissue evidence="2">Whole seedling</tissue>
    </source>
</reference>
<protein>
    <submittedName>
        <fullName evidence="2">DNA-directed DNA polymerase mu-like protein</fullName>
    </submittedName>
</protein>